<feature type="region of interest" description="Disordered" evidence="1">
    <location>
        <begin position="303"/>
        <end position="332"/>
    </location>
</feature>
<accession>A0A849C9M1</accession>
<name>A0A849C9M1_9NOCA</name>
<protein>
    <submittedName>
        <fullName evidence="2">Uncharacterized protein</fullName>
    </submittedName>
</protein>
<organism evidence="2 3">
    <name type="scientific">Nocardia uniformis</name>
    <dbReference type="NCBI Taxonomy" id="53432"/>
    <lineage>
        <taxon>Bacteria</taxon>
        <taxon>Bacillati</taxon>
        <taxon>Actinomycetota</taxon>
        <taxon>Actinomycetes</taxon>
        <taxon>Mycobacteriales</taxon>
        <taxon>Nocardiaceae</taxon>
        <taxon>Nocardia</taxon>
    </lineage>
</organism>
<evidence type="ECO:0000313" key="3">
    <source>
        <dbReference type="Proteomes" id="UP000586827"/>
    </source>
</evidence>
<dbReference type="RefSeq" id="WP_067523488.1">
    <property type="nucleotide sequence ID" value="NZ_JABELX010000009.1"/>
</dbReference>
<comment type="caution">
    <text evidence="2">The sequence shown here is derived from an EMBL/GenBank/DDBJ whole genome shotgun (WGS) entry which is preliminary data.</text>
</comment>
<gene>
    <name evidence="2" type="ORF">HLB23_24565</name>
</gene>
<keyword evidence="3" id="KW-1185">Reference proteome</keyword>
<evidence type="ECO:0000256" key="1">
    <source>
        <dbReference type="SAM" id="MobiDB-lite"/>
    </source>
</evidence>
<dbReference type="EMBL" id="JABELX010000009">
    <property type="protein sequence ID" value="NNH72995.1"/>
    <property type="molecule type" value="Genomic_DNA"/>
</dbReference>
<dbReference type="AlphaFoldDB" id="A0A849C9M1"/>
<sequence>MTTPESAADQAAALEEAVFRLYDQANTVGDDANTLADVADLMLETFEAEQRLQTFLSEKTDDLAEHPVWQGYYNKFAVQVSHPMTAIACFSIDDAFARAAEHIAAHHKAVPADHLMLVEIHRAGSDTSIFRFLDKPDHAADHVRTGADEHLAATALTMVRSRVEQGVTAGSTVGSGATVGDLSRVREIVGHKPSETLIARWAVAEGARPDTPNPWEAHLEKAGLCLQAVRQLADCEDLIGIDRVPRHPVAQERFRAVDQLITHYLAHSAEAEATTTSVDHEIAARTDQATDIQHLINTAHSYGPRSTTECSVAQELPDIERSSAATEPEVEM</sequence>
<reference evidence="2 3" key="1">
    <citation type="submission" date="2020-05" db="EMBL/GenBank/DDBJ databases">
        <title>MicrobeNet Type strains.</title>
        <authorList>
            <person name="Nicholson A.C."/>
        </authorList>
    </citation>
    <scope>NUCLEOTIDE SEQUENCE [LARGE SCALE GENOMIC DNA]</scope>
    <source>
        <strain evidence="2 3">JCM 3224</strain>
    </source>
</reference>
<evidence type="ECO:0000313" key="2">
    <source>
        <dbReference type="EMBL" id="NNH72995.1"/>
    </source>
</evidence>
<proteinExistence type="predicted"/>
<dbReference type="Proteomes" id="UP000586827">
    <property type="component" value="Unassembled WGS sequence"/>
</dbReference>